<organism evidence="2">
    <name type="scientific">uncultured Arthrobacter sp</name>
    <dbReference type="NCBI Taxonomy" id="114050"/>
    <lineage>
        <taxon>Bacteria</taxon>
        <taxon>Bacillati</taxon>
        <taxon>Actinomycetota</taxon>
        <taxon>Actinomycetes</taxon>
        <taxon>Micrococcales</taxon>
        <taxon>Micrococcaceae</taxon>
        <taxon>Arthrobacter</taxon>
        <taxon>environmental samples</taxon>
    </lineage>
</organism>
<accession>A0A6J4IA21</accession>
<proteinExistence type="predicted"/>
<evidence type="ECO:0000256" key="1">
    <source>
        <dbReference type="SAM" id="MobiDB-lite"/>
    </source>
</evidence>
<evidence type="ECO:0000313" key="2">
    <source>
        <dbReference type="EMBL" id="CAA9244418.1"/>
    </source>
</evidence>
<dbReference type="EMBL" id="CADCTE010000101">
    <property type="protein sequence ID" value="CAA9244418.1"/>
    <property type="molecule type" value="Genomic_DNA"/>
</dbReference>
<dbReference type="AlphaFoldDB" id="A0A6J4IA21"/>
<feature type="non-terminal residue" evidence="2">
    <location>
        <position position="37"/>
    </location>
</feature>
<gene>
    <name evidence="2" type="ORF">AVDCRST_MAG83-2155</name>
</gene>
<feature type="compositionally biased region" description="Polar residues" evidence="1">
    <location>
        <begin position="20"/>
        <end position="37"/>
    </location>
</feature>
<protein>
    <submittedName>
        <fullName evidence="2">Uncharacterized protein</fullName>
    </submittedName>
</protein>
<feature type="region of interest" description="Disordered" evidence="1">
    <location>
        <begin position="1"/>
        <end position="37"/>
    </location>
</feature>
<reference evidence="2" key="1">
    <citation type="submission" date="2020-02" db="EMBL/GenBank/DDBJ databases">
        <authorList>
            <person name="Meier V. D."/>
        </authorList>
    </citation>
    <scope>NUCLEOTIDE SEQUENCE</scope>
    <source>
        <strain evidence="2">AVDCRST_MAG83</strain>
    </source>
</reference>
<sequence>CSHHARSFRRVALLEPRAASRSSNAAQTTSRTLRGQT</sequence>
<name>A0A6J4IA21_9MICC</name>
<feature type="non-terminal residue" evidence="2">
    <location>
        <position position="1"/>
    </location>
</feature>